<dbReference type="Gene3D" id="1.10.10.60">
    <property type="entry name" value="Homeodomain-like"/>
    <property type="match status" value="1"/>
</dbReference>
<dbReference type="PANTHER" id="PTHR46796:SF12">
    <property type="entry name" value="HTH-TYPE DNA-BINDING TRANSCRIPTIONAL ACTIVATOR EUTR"/>
    <property type="match status" value="1"/>
</dbReference>
<gene>
    <name evidence="5" type="ORF">ACFQ16_16785</name>
</gene>
<dbReference type="Proteomes" id="UP001597018">
    <property type="component" value="Unassembled WGS sequence"/>
</dbReference>
<dbReference type="RefSeq" id="WP_263252953.1">
    <property type="nucleotide sequence ID" value="NZ_BAABLT010000010.1"/>
</dbReference>
<organism evidence="5 6">
    <name type="scientific">Saccharopolyspora rosea</name>
    <dbReference type="NCBI Taxonomy" id="524884"/>
    <lineage>
        <taxon>Bacteria</taxon>
        <taxon>Bacillati</taxon>
        <taxon>Actinomycetota</taxon>
        <taxon>Actinomycetes</taxon>
        <taxon>Pseudonocardiales</taxon>
        <taxon>Pseudonocardiaceae</taxon>
        <taxon>Saccharopolyspora</taxon>
    </lineage>
</organism>
<dbReference type="PROSITE" id="PS01124">
    <property type="entry name" value="HTH_ARAC_FAMILY_2"/>
    <property type="match status" value="1"/>
</dbReference>
<evidence type="ECO:0000256" key="1">
    <source>
        <dbReference type="ARBA" id="ARBA00023015"/>
    </source>
</evidence>
<protein>
    <submittedName>
        <fullName evidence="5">AraC family transcriptional regulator</fullName>
    </submittedName>
</protein>
<dbReference type="InterPro" id="IPR018060">
    <property type="entry name" value="HTH_AraC"/>
</dbReference>
<accession>A0ABW3FUN7</accession>
<dbReference type="PANTHER" id="PTHR46796">
    <property type="entry name" value="HTH-TYPE TRANSCRIPTIONAL ACTIVATOR RHAS-RELATED"/>
    <property type="match status" value="1"/>
</dbReference>
<keyword evidence="1" id="KW-0805">Transcription regulation</keyword>
<evidence type="ECO:0000256" key="3">
    <source>
        <dbReference type="ARBA" id="ARBA00023163"/>
    </source>
</evidence>
<dbReference type="InterPro" id="IPR018062">
    <property type="entry name" value="HTH_AraC-typ_CS"/>
</dbReference>
<dbReference type="SMART" id="SM00342">
    <property type="entry name" value="HTH_ARAC"/>
    <property type="match status" value="1"/>
</dbReference>
<keyword evidence="3" id="KW-0804">Transcription</keyword>
<keyword evidence="6" id="KW-1185">Reference proteome</keyword>
<dbReference type="EMBL" id="JBHTIW010000012">
    <property type="protein sequence ID" value="MFD0921403.1"/>
    <property type="molecule type" value="Genomic_DNA"/>
</dbReference>
<dbReference type="Pfam" id="PF12833">
    <property type="entry name" value="HTH_18"/>
    <property type="match status" value="1"/>
</dbReference>
<keyword evidence="2" id="KW-0238">DNA-binding</keyword>
<proteinExistence type="predicted"/>
<dbReference type="InterPro" id="IPR009057">
    <property type="entry name" value="Homeodomain-like_sf"/>
</dbReference>
<evidence type="ECO:0000313" key="6">
    <source>
        <dbReference type="Proteomes" id="UP001597018"/>
    </source>
</evidence>
<feature type="domain" description="HTH araC/xylS-type" evidence="4">
    <location>
        <begin position="215"/>
        <end position="315"/>
    </location>
</feature>
<dbReference type="InterPro" id="IPR035418">
    <property type="entry name" value="AraC-bd_2"/>
</dbReference>
<comment type="caution">
    <text evidence="5">The sequence shown here is derived from an EMBL/GenBank/DDBJ whole genome shotgun (WGS) entry which is preliminary data.</text>
</comment>
<reference evidence="6" key="1">
    <citation type="journal article" date="2019" name="Int. J. Syst. Evol. Microbiol.">
        <title>The Global Catalogue of Microorganisms (GCM) 10K type strain sequencing project: providing services to taxonomists for standard genome sequencing and annotation.</title>
        <authorList>
            <consortium name="The Broad Institute Genomics Platform"/>
            <consortium name="The Broad Institute Genome Sequencing Center for Infectious Disease"/>
            <person name="Wu L."/>
            <person name="Ma J."/>
        </authorList>
    </citation>
    <scope>NUCLEOTIDE SEQUENCE [LARGE SCALE GENOMIC DNA]</scope>
    <source>
        <strain evidence="6">CCUG 56401</strain>
    </source>
</reference>
<dbReference type="Pfam" id="PF14525">
    <property type="entry name" value="AraC_binding_2"/>
    <property type="match status" value="1"/>
</dbReference>
<sequence>MVTLPAGDFRAIDTSDWHEAHHAVADAYFPHELTALSGGRRPDLSMRTVDLGPVTIGRLRWGVDVAIDCDYPGAVEVNMPLSGRLESRHGRDAVVSVPGAGTIFPANTATPITRWSRDCTVVGVKFDRARLAREAERVLGGSPRALPPQLDGRSTAARGWLHFVRGLACELDGMRALMSAEPVREQLAGAITAGFLLATQPGRESAPPARPRIVHRVLDRVQADPARAWTAADMAEVAGVSVRRLQEGFQQYLGTSPSAALREIRLERVHADLVAADGRRTVTEIATRWGFAHMGRFAASYRRRYGLSPAESLRR</sequence>
<evidence type="ECO:0000256" key="2">
    <source>
        <dbReference type="ARBA" id="ARBA00023125"/>
    </source>
</evidence>
<dbReference type="SUPFAM" id="SSF46689">
    <property type="entry name" value="Homeodomain-like"/>
    <property type="match status" value="2"/>
</dbReference>
<evidence type="ECO:0000259" key="4">
    <source>
        <dbReference type="PROSITE" id="PS01124"/>
    </source>
</evidence>
<name>A0ABW3FUN7_9PSEU</name>
<dbReference type="InterPro" id="IPR050204">
    <property type="entry name" value="AraC_XylS_family_regulators"/>
</dbReference>
<dbReference type="PROSITE" id="PS00041">
    <property type="entry name" value="HTH_ARAC_FAMILY_1"/>
    <property type="match status" value="1"/>
</dbReference>
<evidence type="ECO:0000313" key="5">
    <source>
        <dbReference type="EMBL" id="MFD0921403.1"/>
    </source>
</evidence>